<sequence>MALLKSSIPNGLDEEYYQITPEILTSFPKFRLPLATYKLKEDTVQVLVFKKAGERISKEEQEILAGLCAKGDIFLARSDHAIYSKHISKQLDLVLQDEHLKEAEIAEIFQHAITDQLELFMLQPVAVVYEKLYSDLMVLTEYLWEDHNRIKALIRRLHPEHSLARHSFNSGILGLGLFYKIMNGEITRRLFDKVAVALFLHDMGMSKIPSFILKKTKPLTQDELQKVHSHAKIGSKMAHKLGLVYEEIQICTMQHHERIDGSGYPNKTRDIKKLGRVCAIADAYCAMTSKRVYADAKDPKEALAELKNHSDKFDGRIVSQLASAILLGDW</sequence>
<protein>
    <submittedName>
        <fullName evidence="2">HD-GYP domain, c-di-GMP phosphodiesterase class II (Or its inactivated variant)</fullName>
    </submittedName>
</protein>
<proteinExistence type="predicted"/>
<dbReference type="Proteomes" id="UP000189733">
    <property type="component" value="Unassembled WGS sequence"/>
</dbReference>
<dbReference type="Pfam" id="PF13487">
    <property type="entry name" value="HD_5"/>
    <property type="match status" value="1"/>
</dbReference>
<evidence type="ECO:0000259" key="1">
    <source>
        <dbReference type="PROSITE" id="PS51832"/>
    </source>
</evidence>
<dbReference type="CDD" id="cd00077">
    <property type="entry name" value="HDc"/>
    <property type="match status" value="1"/>
</dbReference>
<dbReference type="Gene3D" id="1.10.3210.10">
    <property type="entry name" value="Hypothetical protein af1432"/>
    <property type="match status" value="1"/>
</dbReference>
<feature type="domain" description="HD-GYP" evidence="1">
    <location>
        <begin position="137"/>
        <end position="330"/>
    </location>
</feature>
<evidence type="ECO:0000313" key="3">
    <source>
        <dbReference type="Proteomes" id="UP000189733"/>
    </source>
</evidence>
<keyword evidence="3" id="KW-1185">Reference proteome</keyword>
<dbReference type="OrthoDB" id="9776628at2"/>
<dbReference type="InterPro" id="IPR037522">
    <property type="entry name" value="HD_GYP_dom"/>
</dbReference>
<dbReference type="RefSeq" id="WP_078684493.1">
    <property type="nucleotide sequence ID" value="NZ_FUYA01000003.1"/>
</dbReference>
<organism evidence="2 3">
    <name type="scientific">Desulfobaculum bizertense DSM 18034</name>
    <dbReference type="NCBI Taxonomy" id="1121442"/>
    <lineage>
        <taxon>Bacteria</taxon>
        <taxon>Pseudomonadati</taxon>
        <taxon>Thermodesulfobacteriota</taxon>
        <taxon>Desulfovibrionia</taxon>
        <taxon>Desulfovibrionales</taxon>
        <taxon>Desulfovibrionaceae</taxon>
        <taxon>Desulfobaculum</taxon>
    </lineage>
</organism>
<dbReference type="SUPFAM" id="SSF109604">
    <property type="entry name" value="HD-domain/PDEase-like"/>
    <property type="match status" value="1"/>
</dbReference>
<reference evidence="2 3" key="1">
    <citation type="submission" date="2017-02" db="EMBL/GenBank/DDBJ databases">
        <authorList>
            <person name="Peterson S.W."/>
        </authorList>
    </citation>
    <scope>NUCLEOTIDE SEQUENCE [LARGE SCALE GENOMIC DNA]</scope>
    <source>
        <strain evidence="2 3">DSM 18034</strain>
    </source>
</reference>
<dbReference type="STRING" id="1121442.SAMN02745702_01195"/>
<gene>
    <name evidence="2" type="ORF">SAMN02745702_01195</name>
</gene>
<dbReference type="InterPro" id="IPR003607">
    <property type="entry name" value="HD/PDEase_dom"/>
</dbReference>
<name>A0A1T4VXF9_9BACT</name>
<dbReference type="PROSITE" id="PS51832">
    <property type="entry name" value="HD_GYP"/>
    <property type="match status" value="1"/>
</dbReference>
<dbReference type="AlphaFoldDB" id="A0A1T4VXF9"/>
<dbReference type="PANTHER" id="PTHR43155">
    <property type="entry name" value="CYCLIC DI-GMP PHOSPHODIESTERASE PA4108-RELATED"/>
    <property type="match status" value="1"/>
</dbReference>
<dbReference type="PANTHER" id="PTHR43155:SF2">
    <property type="entry name" value="CYCLIC DI-GMP PHOSPHODIESTERASE PA4108"/>
    <property type="match status" value="1"/>
</dbReference>
<dbReference type="EMBL" id="FUYA01000003">
    <property type="protein sequence ID" value="SKA69690.1"/>
    <property type="molecule type" value="Genomic_DNA"/>
</dbReference>
<accession>A0A1T4VXF9</accession>
<evidence type="ECO:0000313" key="2">
    <source>
        <dbReference type="EMBL" id="SKA69690.1"/>
    </source>
</evidence>